<gene>
    <name evidence="5" type="ORF">C7C56_008840</name>
</gene>
<dbReference type="AlphaFoldDB" id="A0A2U2HN88"/>
<dbReference type="RefSeq" id="WP_106757071.1">
    <property type="nucleotide sequence ID" value="NZ_PXWF02000121.1"/>
</dbReference>
<comment type="function">
    <text evidence="4">Nucleoside triphosphate pyrophosphatase that hydrolyzes dTTP and UTP. May have a dual role in cell division arrest and in preventing the incorporation of modified nucleotides into cellular nucleic acids.</text>
</comment>
<dbReference type="GO" id="GO:0005737">
    <property type="term" value="C:cytoplasm"/>
    <property type="evidence" value="ECO:0007669"/>
    <property type="project" value="UniProtKB-SubCell"/>
</dbReference>
<feature type="site" description="Important for substrate specificity" evidence="4">
    <location>
        <position position="16"/>
    </location>
</feature>
<evidence type="ECO:0000256" key="4">
    <source>
        <dbReference type="HAMAP-Rule" id="MF_00528"/>
    </source>
</evidence>
<comment type="cofactor">
    <cofactor evidence="1 4">
        <name>a divalent metal cation</name>
        <dbReference type="ChEBI" id="CHEBI:60240"/>
    </cofactor>
</comment>
<dbReference type="EMBL" id="PXWF02000121">
    <property type="protein sequence ID" value="PWF48984.1"/>
    <property type="molecule type" value="Genomic_DNA"/>
</dbReference>
<proteinExistence type="inferred from homology"/>
<dbReference type="CDD" id="cd00555">
    <property type="entry name" value="Maf"/>
    <property type="match status" value="1"/>
</dbReference>
<keyword evidence="2 4" id="KW-0378">Hydrolase</keyword>
<dbReference type="PIRSF" id="PIRSF006305">
    <property type="entry name" value="Maf"/>
    <property type="match status" value="1"/>
</dbReference>
<organism evidence="5 6">
    <name type="scientific">Massilia glaciei</name>
    <dbReference type="NCBI Taxonomy" id="1524097"/>
    <lineage>
        <taxon>Bacteria</taxon>
        <taxon>Pseudomonadati</taxon>
        <taxon>Pseudomonadota</taxon>
        <taxon>Betaproteobacteria</taxon>
        <taxon>Burkholderiales</taxon>
        <taxon>Oxalobacteraceae</taxon>
        <taxon>Telluria group</taxon>
        <taxon>Massilia</taxon>
    </lineage>
</organism>
<dbReference type="HAMAP" id="MF_00528">
    <property type="entry name" value="Maf"/>
    <property type="match status" value="1"/>
</dbReference>
<comment type="caution">
    <text evidence="5">The sequence shown here is derived from an EMBL/GenBank/DDBJ whole genome shotgun (WGS) entry which is preliminary data.</text>
</comment>
<reference evidence="5 6" key="1">
    <citation type="submission" date="2018-04" db="EMBL/GenBank/DDBJ databases">
        <title>Massilia violaceinigra sp. nov., a novel purple-pigmented bacterium isolated from Tianshan glacier, Xinjiang, China.</title>
        <authorList>
            <person name="Wang H."/>
        </authorList>
    </citation>
    <scope>NUCLEOTIDE SEQUENCE [LARGE SCALE GENOMIC DNA]</scope>
    <source>
        <strain evidence="5 6">B448-2</strain>
    </source>
</reference>
<dbReference type="NCBIfam" id="TIGR00172">
    <property type="entry name" value="maf"/>
    <property type="match status" value="1"/>
</dbReference>
<keyword evidence="3 4" id="KW-0546">Nucleotide metabolism</keyword>
<comment type="caution">
    <text evidence="4">Lacks conserved residue(s) required for the propagation of feature annotation.</text>
</comment>
<feature type="active site" description="Proton acceptor" evidence="4">
    <location>
        <position position="86"/>
    </location>
</feature>
<keyword evidence="4" id="KW-0963">Cytoplasm</keyword>
<protein>
    <recommendedName>
        <fullName evidence="4">dTTP/UTP pyrophosphatase</fullName>
        <shortName evidence="4">dTTPase/UTPase</shortName>
        <ecNumber evidence="4">3.6.1.9</ecNumber>
    </recommendedName>
    <alternativeName>
        <fullName evidence="4">Nucleoside triphosphate pyrophosphatase</fullName>
    </alternativeName>
    <alternativeName>
        <fullName evidence="4">Nucleotide pyrophosphatase</fullName>
        <shortName evidence="4">Nucleotide PPase</shortName>
    </alternativeName>
</protein>
<keyword evidence="6" id="KW-1185">Reference proteome</keyword>
<comment type="catalytic activity">
    <reaction evidence="4">
        <text>dTTP + H2O = dTMP + diphosphate + H(+)</text>
        <dbReference type="Rhea" id="RHEA:28534"/>
        <dbReference type="ChEBI" id="CHEBI:15377"/>
        <dbReference type="ChEBI" id="CHEBI:15378"/>
        <dbReference type="ChEBI" id="CHEBI:33019"/>
        <dbReference type="ChEBI" id="CHEBI:37568"/>
        <dbReference type="ChEBI" id="CHEBI:63528"/>
        <dbReference type="EC" id="3.6.1.9"/>
    </reaction>
</comment>
<feature type="site" description="Important for substrate specificity" evidence="4">
    <location>
        <position position="87"/>
    </location>
</feature>
<evidence type="ECO:0000256" key="2">
    <source>
        <dbReference type="ARBA" id="ARBA00022801"/>
    </source>
</evidence>
<comment type="catalytic activity">
    <reaction evidence="4">
        <text>UTP + H2O = UMP + diphosphate + H(+)</text>
        <dbReference type="Rhea" id="RHEA:29395"/>
        <dbReference type="ChEBI" id="CHEBI:15377"/>
        <dbReference type="ChEBI" id="CHEBI:15378"/>
        <dbReference type="ChEBI" id="CHEBI:33019"/>
        <dbReference type="ChEBI" id="CHEBI:46398"/>
        <dbReference type="ChEBI" id="CHEBI:57865"/>
        <dbReference type="EC" id="3.6.1.9"/>
    </reaction>
</comment>
<dbReference type="PANTHER" id="PTHR43213:SF5">
    <property type="entry name" value="BIFUNCTIONAL DTTP_UTP PYROPHOSPHATASE_METHYLTRANSFERASE PROTEIN-RELATED"/>
    <property type="match status" value="1"/>
</dbReference>
<evidence type="ECO:0000256" key="3">
    <source>
        <dbReference type="ARBA" id="ARBA00023080"/>
    </source>
</evidence>
<dbReference type="InterPro" id="IPR029001">
    <property type="entry name" value="ITPase-like_fam"/>
</dbReference>
<dbReference type="GO" id="GO:0036218">
    <property type="term" value="F:dTTP diphosphatase activity"/>
    <property type="evidence" value="ECO:0007669"/>
    <property type="project" value="RHEA"/>
</dbReference>
<dbReference type="PANTHER" id="PTHR43213">
    <property type="entry name" value="BIFUNCTIONAL DTTP/UTP PYROPHOSPHATASE/METHYLTRANSFERASE PROTEIN-RELATED"/>
    <property type="match status" value="1"/>
</dbReference>
<feature type="site" description="Important for substrate specificity" evidence="4">
    <location>
        <position position="169"/>
    </location>
</feature>
<name>A0A2U2HN88_9BURK</name>
<comment type="similarity">
    <text evidence="4">Belongs to the Maf family. YhdE subfamily.</text>
</comment>
<dbReference type="Gene3D" id="3.90.950.10">
    <property type="match status" value="1"/>
</dbReference>
<sequence length="206" mass="22682">MKPIDKKIYLASKSPRRRELLRQIGVEFELLLLRNDSPRGPDVTEEVRAGEAPLDYVVRVASEKAAFAQRLVMHRHLTLRPVLAADTTVTVDGKILGKPASLQEAVEMLERLSGRTHQVLTSIAVHHWDMAEQITQVSQVRFATLSKATISAYCATPEPYDKAGGYGIQGLAGQFVEHIHGSHSGIMGLPLYETAALLRKVGLPLI</sequence>
<accession>A0A2U2HN88</accession>
<dbReference type="GO" id="GO:0009117">
    <property type="term" value="P:nucleotide metabolic process"/>
    <property type="evidence" value="ECO:0007669"/>
    <property type="project" value="UniProtKB-KW"/>
</dbReference>
<dbReference type="SUPFAM" id="SSF52972">
    <property type="entry name" value="ITPase-like"/>
    <property type="match status" value="1"/>
</dbReference>
<dbReference type="InterPro" id="IPR003697">
    <property type="entry name" value="Maf-like"/>
</dbReference>
<dbReference type="Pfam" id="PF02545">
    <property type="entry name" value="Maf"/>
    <property type="match status" value="1"/>
</dbReference>
<evidence type="ECO:0000313" key="6">
    <source>
        <dbReference type="Proteomes" id="UP000241421"/>
    </source>
</evidence>
<evidence type="ECO:0000256" key="1">
    <source>
        <dbReference type="ARBA" id="ARBA00001968"/>
    </source>
</evidence>
<dbReference type="Proteomes" id="UP000241421">
    <property type="component" value="Unassembled WGS sequence"/>
</dbReference>
<comment type="subcellular location">
    <subcellularLocation>
        <location evidence="4">Cytoplasm</location>
    </subcellularLocation>
</comment>
<evidence type="ECO:0000313" key="5">
    <source>
        <dbReference type="EMBL" id="PWF48984.1"/>
    </source>
</evidence>
<dbReference type="GO" id="GO:0036221">
    <property type="term" value="F:UTP diphosphatase activity"/>
    <property type="evidence" value="ECO:0007669"/>
    <property type="project" value="RHEA"/>
</dbReference>
<dbReference type="OrthoDB" id="9807767at2"/>
<dbReference type="EC" id="3.6.1.9" evidence="4"/>